<keyword evidence="3" id="KW-1185">Reference proteome</keyword>
<dbReference type="AlphaFoldDB" id="A0A292PQB2"/>
<evidence type="ECO:0000256" key="1">
    <source>
        <dbReference type="SAM" id="MobiDB-lite"/>
    </source>
</evidence>
<feature type="compositionally biased region" description="Polar residues" evidence="1">
    <location>
        <begin position="1"/>
        <end position="22"/>
    </location>
</feature>
<dbReference type="Proteomes" id="UP001412239">
    <property type="component" value="Unassembled WGS sequence"/>
</dbReference>
<feature type="region of interest" description="Disordered" evidence="1">
    <location>
        <begin position="1"/>
        <end position="63"/>
    </location>
</feature>
<evidence type="ECO:0000313" key="3">
    <source>
        <dbReference type="Proteomes" id="UP001412239"/>
    </source>
</evidence>
<dbReference type="EMBL" id="LN891107">
    <property type="protein sequence ID" value="CUS08895.1"/>
    <property type="molecule type" value="Genomic_DNA"/>
</dbReference>
<sequence length="468" mass="51939">MTTDSENGGPSGTSPDASDQQPTIPPRNQKRRQSNCPPPLSFDTGKEHVPDSIAPEPPNQPPARELHAQWDLEMGLTRQGEDRTHCTVLKVNSRIICELSRQLGEEVENSRVELEAESETNTSKVSIRAKNPEALAAVICVVHGANPNWRIRCFEDFVILAMTCRDFGCCTDSLRPLLRDRPMLSPNDPDEDQDRIGKWIFAALVFKLPETFEQATHKMVMDFKNIPEDPEHAELLPVDLRRNIRKKGHEILEEIMVFVRTCVIECLEQEDPAGAGAFIAAIHNSLKGVGYHLINGAAEQGENQGATHLLKALENLPLQPPATNIGTVEIGLCVSEQVPDSPTAASHRSGSSNSSSSPNHARPMPPRRARAPHVIANVAADLWDKRGALAGKIQTLVSRDFRKRSDLKDMNQKKYVELVQSFQKKLEEEKSKWSFRGLELRQFQTSTDNPQRPPEAGAAEGNGTHSHE</sequence>
<evidence type="ECO:0000313" key="2">
    <source>
        <dbReference type="EMBL" id="CUS08895.1"/>
    </source>
</evidence>
<proteinExistence type="predicted"/>
<organism evidence="2 3">
    <name type="scientific">Tuber aestivum</name>
    <name type="common">summer truffle</name>
    <dbReference type="NCBI Taxonomy" id="59557"/>
    <lineage>
        <taxon>Eukaryota</taxon>
        <taxon>Fungi</taxon>
        <taxon>Dikarya</taxon>
        <taxon>Ascomycota</taxon>
        <taxon>Pezizomycotina</taxon>
        <taxon>Pezizomycetes</taxon>
        <taxon>Pezizales</taxon>
        <taxon>Tuberaceae</taxon>
        <taxon>Tuber</taxon>
    </lineage>
</organism>
<gene>
    <name evidence="2" type="ORF">GSTUAT00007014001</name>
</gene>
<accession>A0A292PQB2</accession>
<name>A0A292PQB2_9PEZI</name>
<reference evidence="2" key="1">
    <citation type="submission" date="2015-10" db="EMBL/GenBank/DDBJ databases">
        <authorList>
            <person name="Regsiter A."/>
            <person name="william w."/>
        </authorList>
    </citation>
    <scope>NUCLEOTIDE SEQUENCE</scope>
    <source>
        <strain evidence="2">Montdore</strain>
    </source>
</reference>
<feature type="region of interest" description="Disordered" evidence="1">
    <location>
        <begin position="437"/>
        <end position="468"/>
    </location>
</feature>
<feature type="region of interest" description="Disordered" evidence="1">
    <location>
        <begin position="339"/>
        <end position="369"/>
    </location>
</feature>
<protein>
    <submittedName>
        <fullName evidence="2">Uncharacterized protein</fullName>
    </submittedName>
</protein>
<feature type="compositionally biased region" description="Low complexity" evidence="1">
    <location>
        <begin position="345"/>
        <end position="362"/>
    </location>
</feature>